<dbReference type="GO" id="GO:0004729">
    <property type="term" value="F:oxygen-dependent protoporphyrinogen oxidase activity"/>
    <property type="evidence" value="ECO:0007669"/>
    <property type="project" value="UniProtKB-UniRule"/>
</dbReference>
<evidence type="ECO:0000256" key="8">
    <source>
        <dbReference type="ARBA" id="ARBA00023133"/>
    </source>
</evidence>
<evidence type="ECO:0000256" key="11">
    <source>
        <dbReference type="RuleBase" id="RU367069"/>
    </source>
</evidence>
<gene>
    <name evidence="13" type="ORF">LGLO00237_LOCUS2204</name>
</gene>
<dbReference type="AlphaFoldDB" id="A0A7S4DFH3"/>
<dbReference type="GO" id="GO:0005743">
    <property type="term" value="C:mitochondrial inner membrane"/>
    <property type="evidence" value="ECO:0007669"/>
    <property type="project" value="UniProtKB-SubCell"/>
</dbReference>
<comment type="pathway">
    <text evidence="2 11">Porphyrin-containing compound metabolism; protoporphyrin-IX biosynthesis; protoporphyrin-IX from protoporphyrinogen-IX: step 1/1.</text>
</comment>
<dbReference type="GO" id="GO:0006782">
    <property type="term" value="P:protoporphyrinogen IX biosynthetic process"/>
    <property type="evidence" value="ECO:0007669"/>
    <property type="project" value="UniProtKB-UniRule"/>
</dbReference>
<evidence type="ECO:0000256" key="7">
    <source>
        <dbReference type="ARBA" id="ARBA00023002"/>
    </source>
</evidence>
<keyword evidence="6 11" id="KW-0274">FAD</keyword>
<keyword evidence="9 11" id="KW-0627">Porphyrin biosynthesis</keyword>
<comment type="function">
    <text evidence="1 11">Catalyzes the 6-electron oxidation of protoporphyrinogen-IX to form protoporphyrin-IX.</text>
</comment>
<comment type="similarity">
    <text evidence="3 11">Belongs to the protoporphyrinogen/coproporphyrinogen oxidase family. Protoporphyrinogen oxidase subfamily.</text>
</comment>
<keyword evidence="8 11" id="KW-0350">Heme biosynthesis</keyword>
<keyword evidence="5 11" id="KW-0285">Flavoprotein</keyword>
<name>A0A7S4DFH3_9EUKA</name>
<dbReference type="InterPro" id="IPR004572">
    <property type="entry name" value="Protoporphyrinogen_oxidase"/>
</dbReference>
<evidence type="ECO:0000256" key="4">
    <source>
        <dbReference type="ARBA" id="ARBA00012867"/>
    </source>
</evidence>
<dbReference type="InterPro" id="IPR002937">
    <property type="entry name" value="Amino_oxidase"/>
</dbReference>
<evidence type="ECO:0000259" key="12">
    <source>
        <dbReference type="Pfam" id="PF01593"/>
    </source>
</evidence>
<dbReference type="NCBIfam" id="TIGR00562">
    <property type="entry name" value="proto_IX_ox"/>
    <property type="match status" value="1"/>
</dbReference>
<evidence type="ECO:0000256" key="9">
    <source>
        <dbReference type="ARBA" id="ARBA00023244"/>
    </source>
</evidence>
<evidence type="ECO:0000256" key="10">
    <source>
        <dbReference type="ARBA" id="ARBA00047554"/>
    </source>
</evidence>
<reference evidence="13" key="1">
    <citation type="submission" date="2021-01" db="EMBL/GenBank/DDBJ databases">
        <authorList>
            <person name="Corre E."/>
            <person name="Pelletier E."/>
            <person name="Niang G."/>
            <person name="Scheremetjew M."/>
            <person name="Finn R."/>
            <person name="Kale V."/>
            <person name="Holt S."/>
            <person name="Cochrane G."/>
            <person name="Meng A."/>
            <person name="Brown T."/>
            <person name="Cohen L."/>
        </authorList>
    </citation>
    <scope>NUCLEOTIDE SEQUENCE</scope>
    <source>
        <strain evidence="13">CCCM811</strain>
    </source>
</reference>
<evidence type="ECO:0000256" key="2">
    <source>
        <dbReference type="ARBA" id="ARBA00005073"/>
    </source>
</evidence>
<proteinExistence type="inferred from homology"/>
<dbReference type="PANTHER" id="PTHR42923">
    <property type="entry name" value="PROTOPORPHYRINOGEN OXIDASE"/>
    <property type="match status" value="1"/>
</dbReference>
<feature type="domain" description="Amine oxidase" evidence="12">
    <location>
        <begin position="13"/>
        <end position="332"/>
    </location>
</feature>
<organism evidence="13">
    <name type="scientific">Lotharella globosa</name>
    <dbReference type="NCBI Taxonomy" id="91324"/>
    <lineage>
        <taxon>Eukaryota</taxon>
        <taxon>Sar</taxon>
        <taxon>Rhizaria</taxon>
        <taxon>Cercozoa</taxon>
        <taxon>Chlorarachniophyceae</taxon>
        <taxon>Lotharella</taxon>
    </lineage>
</organism>
<comment type="catalytic activity">
    <reaction evidence="10 11">
        <text>protoporphyrinogen IX + 3 O2 = protoporphyrin IX + 3 H2O2</text>
        <dbReference type="Rhea" id="RHEA:25576"/>
        <dbReference type="ChEBI" id="CHEBI:15379"/>
        <dbReference type="ChEBI" id="CHEBI:16240"/>
        <dbReference type="ChEBI" id="CHEBI:57306"/>
        <dbReference type="ChEBI" id="CHEBI:57307"/>
        <dbReference type="EC" id="1.3.3.4"/>
    </reaction>
</comment>
<dbReference type="UniPathway" id="UPA00251">
    <property type="reaction ID" value="UER00324"/>
</dbReference>
<evidence type="ECO:0000313" key="13">
    <source>
        <dbReference type="EMBL" id="CAE0647053.1"/>
    </source>
</evidence>
<comment type="cofactor">
    <cofactor evidence="11">
        <name>FAD</name>
        <dbReference type="ChEBI" id="CHEBI:57692"/>
    </cofactor>
    <text evidence="11">Binds 1 FAD per subunit.</text>
</comment>
<accession>A0A7S4DFH3</accession>
<keyword evidence="7 11" id="KW-0560">Oxidoreductase</keyword>
<protein>
    <recommendedName>
        <fullName evidence="4 11">Protoporphyrinogen oxidase</fullName>
        <ecNumber evidence="4 11">1.3.3.4</ecNumber>
    </recommendedName>
</protein>
<comment type="subcellular location">
    <subcellularLocation>
        <location evidence="11">Mitochondrion inner membrane</location>
    </subcellularLocation>
</comment>
<dbReference type="PANTHER" id="PTHR42923:SF3">
    <property type="entry name" value="PROTOPORPHYRINOGEN OXIDASE"/>
    <property type="match status" value="1"/>
</dbReference>
<sequence length="342" mass="36675">MGDSFAKKYGDAMVSGIYAGGMDEISVACSPPFSRMKAMEQEHGSLAKAGFKMMIETLKSRFSSLRNSRASPEVSRNNGPPKYAYTFRKGMQTLPNAILSYLQCASPPVEFKMETKVDGIRLNDDAMVEVHHSSQPDVYDAVISAIPGQVLGGVLHPDGLCDPKTVVDLLSSMHSQGCVIVSVGFQSTDASETLPGGFGHLIPGKEGEIALGIIWHSSVFPTYGGANTEQHRFNVMMGGPRLSEALSLSDEKLEDLAREAIYKQLNVLPPVDCEVNISRTIDSIPHYQVGHADVIKGIRDALPANLQLAGASFDGVSVHDCVSSGRKAAEAIAKHLVAKGEE</sequence>
<dbReference type="EC" id="1.3.3.4" evidence="4 11"/>
<evidence type="ECO:0000256" key="6">
    <source>
        <dbReference type="ARBA" id="ARBA00022827"/>
    </source>
</evidence>
<evidence type="ECO:0000256" key="3">
    <source>
        <dbReference type="ARBA" id="ARBA00010551"/>
    </source>
</evidence>
<dbReference type="InterPro" id="IPR036188">
    <property type="entry name" value="FAD/NAD-bd_sf"/>
</dbReference>
<evidence type="ECO:0000256" key="5">
    <source>
        <dbReference type="ARBA" id="ARBA00022630"/>
    </source>
</evidence>
<dbReference type="SUPFAM" id="SSF54373">
    <property type="entry name" value="FAD-linked reductases, C-terminal domain"/>
    <property type="match status" value="1"/>
</dbReference>
<dbReference type="Pfam" id="PF01593">
    <property type="entry name" value="Amino_oxidase"/>
    <property type="match status" value="1"/>
</dbReference>
<dbReference type="InterPro" id="IPR050464">
    <property type="entry name" value="Zeta_carotene_desat/Oxidored"/>
</dbReference>
<dbReference type="SUPFAM" id="SSF51905">
    <property type="entry name" value="FAD/NAD(P)-binding domain"/>
    <property type="match status" value="1"/>
</dbReference>
<dbReference type="Gene3D" id="3.50.50.60">
    <property type="entry name" value="FAD/NAD(P)-binding domain"/>
    <property type="match status" value="1"/>
</dbReference>
<evidence type="ECO:0000256" key="1">
    <source>
        <dbReference type="ARBA" id="ARBA00002600"/>
    </source>
</evidence>
<dbReference type="EMBL" id="HBIV01003234">
    <property type="protein sequence ID" value="CAE0647053.1"/>
    <property type="molecule type" value="Transcribed_RNA"/>
</dbReference>